<dbReference type="SUPFAM" id="SSF57667">
    <property type="entry name" value="beta-beta-alpha zinc fingers"/>
    <property type="match status" value="3"/>
</dbReference>
<keyword evidence="3" id="KW-0677">Repeat</keyword>
<evidence type="ECO:0000256" key="1">
    <source>
        <dbReference type="ARBA" id="ARBA00004123"/>
    </source>
</evidence>
<feature type="region of interest" description="Disordered" evidence="8">
    <location>
        <begin position="221"/>
        <end position="296"/>
    </location>
</feature>
<feature type="compositionally biased region" description="Basic and acidic residues" evidence="8">
    <location>
        <begin position="181"/>
        <end position="192"/>
    </location>
</feature>
<reference evidence="10 11" key="1">
    <citation type="journal article" date="2021" name="Elife">
        <title>Chloroplast acquisition without the gene transfer in kleptoplastic sea slugs, Plakobranchus ocellatus.</title>
        <authorList>
            <person name="Maeda T."/>
            <person name="Takahashi S."/>
            <person name="Yoshida T."/>
            <person name="Shimamura S."/>
            <person name="Takaki Y."/>
            <person name="Nagai Y."/>
            <person name="Toyoda A."/>
            <person name="Suzuki Y."/>
            <person name="Arimoto A."/>
            <person name="Ishii H."/>
            <person name="Satoh N."/>
            <person name="Nishiyama T."/>
            <person name="Hasebe M."/>
            <person name="Maruyama T."/>
            <person name="Minagawa J."/>
            <person name="Obokata J."/>
            <person name="Shigenobu S."/>
        </authorList>
    </citation>
    <scope>NUCLEOTIDE SEQUENCE [LARGE SCALE GENOMIC DNA]</scope>
</reference>
<dbReference type="PROSITE" id="PS50157">
    <property type="entry name" value="ZINC_FINGER_C2H2_2"/>
    <property type="match status" value="4"/>
</dbReference>
<dbReference type="Proteomes" id="UP000762676">
    <property type="component" value="Unassembled WGS sequence"/>
</dbReference>
<feature type="domain" description="C2H2-type" evidence="9">
    <location>
        <begin position="695"/>
        <end position="718"/>
    </location>
</feature>
<evidence type="ECO:0000256" key="3">
    <source>
        <dbReference type="ARBA" id="ARBA00022737"/>
    </source>
</evidence>
<dbReference type="Pfam" id="PF00096">
    <property type="entry name" value="zf-C2H2"/>
    <property type="match status" value="1"/>
</dbReference>
<keyword evidence="6" id="KW-0539">Nucleus</keyword>
<evidence type="ECO:0000313" key="11">
    <source>
        <dbReference type="Proteomes" id="UP000762676"/>
    </source>
</evidence>
<evidence type="ECO:0000259" key="9">
    <source>
        <dbReference type="PROSITE" id="PS50157"/>
    </source>
</evidence>
<feature type="compositionally biased region" description="Polar residues" evidence="8">
    <location>
        <begin position="1099"/>
        <end position="1109"/>
    </location>
</feature>
<sequence length="1119" mass="123054">MDALNHTGTAETSQTDVPKTETEDLITQIDTSGSRFSSYGTAISTDSGDHNPLPVMDDNGSTLLVSTVHGEEVAQAGIGSDPSQQTITLSLDAATQYLLQQQGITTQAIEMDDGTYQLFEQPVIQVQREDGTLEAQTLHVEVLQALQGELVQQLQPGLGGPYPLVGQDDEEDTTDVQAEEEPIRKVSEDDIQVRPNPEELEDTASQESHDVIKILKQEFEKQEKEQETHEEEGKLHENHGPEEEEKEDEETQAIQDKEKLSGGPAENEAVPDNNKTTAESGVIVKQPTEKEADFTNPIPLSNQTVITVNGKKCVLSYDAKTQQVCAYPIKTKTGKRRGRPRLTEAEKVAARQRKIQMQMEQASAASVMSTPSEKSSAAETLLELSNTGTDGIRRSGRARKKAKLLDDFEELEDSEEDDGPAFEDNPEKDPDISLDLPDAKRKRLMVPKKDLLQSVSAGTVPDVKRGRGRPRRYPHPGQQNPPRSIPAVMLPTAGGQTLSSATNAPADKYKLGTHFTMLDSSNIIPQALQGDSIPLVGDAVDSSDQGDGLDTSPSSLLSLMASSSAAGDKNKADVSDAAPQPTVIQIPDNLLASLGFKKDPVKIGLKASERELEKLKCPKCNFQSYYAQQYRNHIATHGDDIHKCKCCSFMTLDSEELIQHFKENHPRCICPECGYMAEHAYIIKRHMMRHDVKSCTCHICGKVYKDMYILKMHIKMVHMPAEVLFECDVCSKKFTRKAHLKRHMRTHEPEKPFKCTLCDYRGCERSDISKHMLIHQEPKHVCERCGKTFRHIKNKELHMKRHYGQRDYKCGVCDFFGYTFTDIRKHIERKHQDIKTLICDKCGRHFRHEMALKEHHQTCNVSNVMMIEHVLAIPTSGGRTSQATIKIPTHHLGSLDGGVTLDPSGTSTVGAEPGTGVVVDGGDGQAVSIMVSSAAGEQHFGLVQASTIEGEEEEEEEEEEPEEEDEDQEKHQVHLIEGSIIKEGGELTTHDNRVLSETQVHILEPGEQYVNSSSGIQQISSAVAAGNPVNVIKTGGEETYLVHGQATIELKTEISEPSGGDGDGGLGSTPQLLEVDGGPGMAEKSVVLANMEGWNSAAENASLNTQIYSTPRPDEISAS</sequence>
<accession>A0AAV4JAC6</accession>
<dbReference type="InterPro" id="IPR050688">
    <property type="entry name" value="Zinc_finger/UBP_domain"/>
</dbReference>
<dbReference type="FunFam" id="3.30.160.60:FF:001498">
    <property type="entry name" value="Zinc finger protein 404"/>
    <property type="match status" value="1"/>
</dbReference>
<feature type="compositionally biased region" description="Polar residues" evidence="8">
    <location>
        <begin position="1"/>
        <end position="17"/>
    </location>
</feature>
<feature type="region of interest" description="Disordered" evidence="8">
    <location>
        <begin position="157"/>
        <end position="208"/>
    </location>
</feature>
<evidence type="ECO:0000256" key="4">
    <source>
        <dbReference type="ARBA" id="ARBA00022771"/>
    </source>
</evidence>
<evidence type="ECO:0000256" key="7">
    <source>
        <dbReference type="PROSITE-ProRule" id="PRU00042"/>
    </source>
</evidence>
<protein>
    <submittedName>
        <fullName evidence="10">Zinc finger Y-chromosomal protein 1</fullName>
    </submittedName>
</protein>
<dbReference type="GO" id="GO:0045944">
    <property type="term" value="P:positive regulation of transcription by RNA polymerase II"/>
    <property type="evidence" value="ECO:0007669"/>
    <property type="project" value="TreeGrafter"/>
</dbReference>
<feature type="compositionally biased region" description="Basic and acidic residues" evidence="8">
    <location>
        <begin position="221"/>
        <end position="241"/>
    </location>
</feature>
<feature type="region of interest" description="Disordered" evidence="8">
    <location>
        <begin position="947"/>
        <end position="972"/>
    </location>
</feature>
<dbReference type="Gene3D" id="3.30.160.60">
    <property type="entry name" value="Classic Zinc Finger"/>
    <property type="match status" value="4"/>
</dbReference>
<feature type="region of interest" description="Disordered" evidence="8">
    <location>
        <begin position="1053"/>
        <end position="1079"/>
    </location>
</feature>
<dbReference type="EMBL" id="BMAT01009971">
    <property type="protein sequence ID" value="GFS17556.1"/>
    <property type="molecule type" value="Genomic_DNA"/>
</dbReference>
<feature type="domain" description="C2H2-type" evidence="9">
    <location>
        <begin position="753"/>
        <end position="780"/>
    </location>
</feature>
<dbReference type="PANTHER" id="PTHR24403:SF67">
    <property type="entry name" value="FI01116P-RELATED"/>
    <property type="match status" value="1"/>
</dbReference>
<comment type="caution">
    <text evidence="10">The sequence shown here is derived from an EMBL/GenBank/DDBJ whole genome shotgun (WGS) entry which is preliminary data.</text>
</comment>
<gene>
    <name evidence="10" type="ORF">ElyMa_004985300</name>
</gene>
<proteinExistence type="predicted"/>
<keyword evidence="4 7" id="KW-0863">Zinc-finger</keyword>
<feature type="region of interest" description="Disordered" evidence="8">
    <location>
        <begin position="406"/>
        <end position="485"/>
    </location>
</feature>
<evidence type="ECO:0000256" key="2">
    <source>
        <dbReference type="ARBA" id="ARBA00022723"/>
    </source>
</evidence>
<feature type="domain" description="C2H2-type" evidence="9">
    <location>
        <begin position="725"/>
        <end position="752"/>
    </location>
</feature>
<evidence type="ECO:0000256" key="5">
    <source>
        <dbReference type="ARBA" id="ARBA00022833"/>
    </source>
</evidence>
<feature type="compositionally biased region" description="Acidic residues" evidence="8">
    <location>
        <begin position="167"/>
        <end position="180"/>
    </location>
</feature>
<dbReference type="InterPro" id="IPR036236">
    <property type="entry name" value="Znf_C2H2_sf"/>
</dbReference>
<evidence type="ECO:0000256" key="6">
    <source>
        <dbReference type="ARBA" id="ARBA00023242"/>
    </source>
</evidence>
<dbReference type="AlphaFoldDB" id="A0AAV4JAC6"/>
<feature type="compositionally biased region" description="Acidic residues" evidence="8">
    <location>
        <begin position="949"/>
        <end position="967"/>
    </location>
</feature>
<name>A0AAV4JAC6_9GAST</name>
<keyword evidence="2" id="KW-0479">Metal-binding</keyword>
<dbReference type="InterPro" id="IPR013087">
    <property type="entry name" value="Znf_C2H2_type"/>
</dbReference>
<comment type="subcellular location">
    <subcellularLocation>
        <location evidence="1">Nucleus</location>
    </subcellularLocation>
</comment>
<dbReference type="PROSITE" id="PS00028">
    <property type="entry name" value="ZINC_FINGER_C2H2_1"/>
    <property type="match status" value="2"/>
</dbReference>
<feature type="region of interest" description="Disordered" evidence="8">
    <location>
        <begin position="1099"/>
        <end position="1119"/>
    </location>
</feature>
<evidence type="ECO:0000256" key="8">
    <source>
        <dbReference type="SAM" id="MobiDB-lite"/>
    </source>
</evidence>
<dbReference type="SMART" id="SM00355">
    <property type="entry name" value="ZnF_C2H2"/>
    <property type="match status" value="9"/>
</dbReference>
<feature type="region of interest" description="Disordered" evidence="8">
    <location>
        <begin position="1"/>
        <end position="21"/>
    </location>
</feature>
<feature type="domain" description="C2H2-type" evidence="9">
    <location>
        <begin position="780"/>
        <end position="807"/>
    </location>
</feature>
<evidence type="ECO:0000313" key="10">
    <source>
        <dbReference type="EMBL" id="GFS17556.1"/>
    </source>
</evidence>
<organism evidence="10 11">
    <name type="scientific">Elysia marginata</name>
    <dbReference type="NCBI Taxonomy" id="1093978"/>
    <lineage>
        <taxon>Eukaryota</taxon>
        <taxon>Metazoa</taxon>
        <taxon>Spiralia</taxon>
        <taxon>Lophotrochozoa</taxon>
        <taxon>Mollusca</taxon>
        <taxon>Gastropoda</taxon>
        <taxon>Heterobranchia</taxon>
        <taxon>Euthyneura</taxon>
        <taxon>Panpulmonata</taxon>
        <taxon>Sacoglossa</taxon>
        <taxon>Placobranchoidea</taxon>
        <taxon>Plakobranchidae</taxon>
        <taxon>Elysia</taxon>
    </lineage>
</organism>
<dbReference type="GO" id="GO:0005634">
    <property type="term" value="C:nucleus"/>
    <property type="evidence" value="ECO:0007669"/>
    <property type="project" value="UniProtKB-SubCell"/>
</dbReference>
<keyword evidence="11" id="KW-1185">Reference proteome</keyword>
<feature type="compositionally biased region" description="Acidic residues" evidence="8">
    <location>
        <begin position="407"/>
        <end position="424"/>
    </location>
</feature>
<feature type="compositionally biased region" description="Acidic residues" evidence="8">
    <location>
        <begin position="242"/>
        <end position="251"/>
    </location>
</feature>
<dbReference type="PANTHER" id="PTHR24403">
    <property type="entry name" value="ZINC FINGER PROTEIN"/>
    <property type="match status" value="1"/>
</dbReference>
<keyword evidence="5" id="KW-0862">Zinc</keyword>
<dbReference type="GO" id="GO:0008270">
    <property type="term" value="F:zinc ion binding"/>
    <property type="evidence" value="ECO:0007669"/>
    <property type="project" value="UniProtKB-KW"/>
</dbReference>